<dbReference type="InterPro" id="IPR045308">
    <property type="entry name" value="UbiB_bact"/>
</dbReference>
<name>A0A501PM37_9PROT</name>
<dbReference type="GO" id="GO:0005524">
    <property type="term" value="F:ATP binding"/>
    <property type="evidence" value="ECO:0007669"/>
    <property type="project" value="UniProtKB-KW"/>
</dbReference>
<dbReference type="GO" id="GO:0004672">
    <property type="term" value="F:protein kinase activity"/>
    <property type="evidence" value="ECO:0007669"/>
    <property type="project" value="InterPro"/>
</dbReference>
<dbReference type="Pfam" id="PF03109">
    <property type="entry name" value="ABC1"/>
    <property type="match status" value="1"/>
</dbReference>
<dbReference type="PANTHER" id="PTHR10566">
    <property type="entry name" value="CHAPERONE-ACTIVITY OF BC1 COMPLEX CABC1 -RELATED"/>
    <property type="match status" value="1"/>
</dbReference>
<evidence type="ECO:0000256" key="3">
    <source>
        <dbReference type="ARBA" id="ARBA00022475"/>
    </source>
</evidence>
<evidence type="ECO:0000256" key="7">
    <source>
        <dbReference type="ARBA" id="ARBA00022692"/>
    </source>
</evidence>
<organism evidence="15 16">
    <name type="scientific">Emcibacter nanhaiensis</name>
    <dbReference type="NCBI Taxonomy" id="1505037"/>
    <lineage>
        <taxon>Bacteria</taxon>
        <taxon>Pseudomonadati</taxon>
        <taxon>Pseudomonadota</taxon>
        <taxon>Alphaproteobacteria</taxon>
        <taxon>Emcibacterales</taxon>
        <taxon>Emcibacteraceae</taxon>
        <taxon>Emcibacter</taxon>
    </lineage>
</organism>
<dbReference type="SUPFAM" id="SSF56112">
    <property type="entry name" value="Protein kinase-like (PK-like)"/>
    <property type="match status" value="1"/>
</dbReference>
<dbReference type="InterPro" id="IPR011009">
    <property type="entry name" value="Kinase-like_dom_sf"/>
</dbReference>
<evidence type="ECO:0000256" key="6">
    <source>
        <dbReference type="ARBA" id="ARBA00022688"/>
    </source>
</evidence>
<keyword evidence="9" id="KW-0418">Kinase</keyword>
<dbReference type="NCBIfam" id="TIGR01982">
    <property type="entry name" value="UbiB"/>
    <property type="match status" value="1"/>
</dbReference>
<evidence type="ECO:0000256" key="5">
    <source>
        <dbReference type="ARBA" id="ARBA00022679"/>
    </source>
</evidence>
<feature type="domain" description="Protein kinase" evidence="14">
    <location>
        <begin position="126"/>
        <end position="461"/>
    </location>
</feature>
<dbReference type="PANTHER" id="PTHR10566:SF113">
    <property type="entry name" value="PROTEIN ACTIVITY OF BC1 COMPLEX KINASE 7, CHLOROPLASTIC"/>
    <property type="match status" value="1"/>
</dbReference>
<keyword evidence="3" id="KW-1003">Cell membrane</keyword>
<dbReference type="InterPro" id="IPR004147">
    <property type="entry name" value="ABC1_dom"/>
</dbReference>
<keyword evidence="5" id="KW-0808">Transferase</keyword>
<evidence type="ECO:0000256" key="8">
    <source>
        <dbReference type="ARBA" id="ARBA00022741"/>
    </source>
</evidence>
<dbReference type="GO" id="GO:0006744">
    <property type="term" value="P:ubiquinone biosynthetic process"/>
    <property type="evidence" value="ECO:0007669"/>
    <property type="project" value="UniProtKB-UniPathway"/>
</dbReference>
<evidence type="ECO:0000256" key="2">
    <source>
        <dbReference type="ARBA" id="ARBA00009670"/>
    </source>
</evidence>
<keyword evidence="8" id="KW-0547">Nucleotide-binding</keyword>
<evidence type="ECO:0000313" key="16">
    <source>
        <dbReference type="Proteomes" id="UP000319148"/>
    </source>
</evidence>
<evidence type="ECO:0000256" key="12">
    <source>
        <dbReference type="ARBA" id="ARBA00023136"/>
    </source>
</evidence>
<gene>
    <name evidence="15" type="primary">ubiB</name>
    <name evidence="15" type="ORF">FIV46_04610</name>
</gene>
<dbReference type="PROSITE" id="PS50011">
    <property type="entry name" value="PROTEIN_KINASE_DOM"/>
    <property type="match status" value="1"/>
</dbReference>
<dbReference type="InterPro" id="IPR010232">
    <property type="entry name" value="UbiB"/>
</dbReference>
<reference evidence="16" key="1">
    <citation type="submission" date="2019-06" db="EMBL/GenBank/DDBJ databases">
        <title>The complete genome of Emcibacter congregatus ZYLT.</title>
        <authorList>
            <person name="Zhao Z."/>
        </authorList>
    </citation>
    <scope>NUCLEOTIDE SEQUENCE [LARGE SCALE GENOMIC DNA]</scope>
    <source>
        <strain evidence="16">MCCC 1A06723</strain>
    </source>
</reference>
<dbReference type="InterPro" id="IPR000719">
    <property type="entry name" value="Prot_kinase_dom"/>
</dbReference>
<dbReference type="EMBL" id="VFIY01000005">
    <property type="protein sequence ID" value="TPD61493.1"/>
    <property type="molecule type" value="Genomic_DNA"/>
</dbReference>
<evidence type="ECO:0000256" key="10">
    <source>
        <dbReference type="ARBA" id="ARBA00022840"/>
    </source>
</evidence>
<feature type="transmembrane region" description="Helical" evidence="13">
    <location>
        <begin position="491"/>
        <end position="512"/>
    </location>
</feature>
<keyword evidence="11 13" id="KW-1133">Transmembrane helix</keyword>
<dbReference type="OrthoDB" id="9795390at2"/>
<evidence type="ECO:0000259" key="14">
    <source>
        <dbReference type="PROSITE" id="PS50011"/>
    </source>
</evidence>
<evidence type="ECO:0000256" key="9">
    <source>
        <dbReference type="ARBA" id="ARBA00022777"/>
    </source>
</evidence>
<evidence type="ECO:0000256" key="13">
    <source>
        <dbReference type="SAM" id="Phobius"/>
    </source>
</evidence>
<dbReference type="Proteomes" id="UP000319148">
    <property type="component" value="Unassembled WGS sequence"/>
</dbReference>
<dbReference type="CDD" id="cd13972">
    <property type="entry name" value="UbiB"/>
    <property type="match status" value="1"/>
</dbReference>
<keyword evidence="6" id="KW-0831">Ubiquinone biosynthesis</keyword>
<keyword evidence="10" id="KW-0067">ATP-binding</keyword>
<evidence type="ECO:0000256" key="11">
    <source>
        <dbReference type="ARBA" id="ARBA00022989"/>
    </source>
</evidence>
<dbReference type="AlphaFoldDB" id="A0A501PM37"/>
<keyword evidence="4" id="KW-0997">Cell inner membrane</keyword>
<keyword evidence="16" id="KW-1185">Reference proteome</keyword>
<sequence>MFRSLRHIGRLVRVGYTLAQYDALTDLLNLFGEKPGALDQLKTIKRIRPPKADEEPNTGLVLALQSLGPTFIKFGQALATRPDLIGAEVALDLMRLQDRVAPFPGEEAQKIIARELGGDISEFYSDFEVEPVAAASMAQVHRATTTDGRKVAVKVLRPGIEQAFARDLESFEWLARLVERFSRKSRRLRPTKVIETISETISVEMDFRYEAAASSQLRENMAYNSDYDVPKVDWDRTGRQVLTTEWVEGIAFSDKAALEASGIDRRRLAENLVQTFLAQALDDGFFHADLHQGNLFAREGSKITAIDFGIMGRLDRKTRRALAEILLGFLNQDYDRIAQAHFDIGYVPPDQSLDKFKQALRAIGDPVIGKPVNEISIGKLLAQLFETTETFNMQTQPQLLLLQKTMVTAEGVALDLYPGINMWETSRPIIERWMRNNLGPQAQIREVAETILAAARKVPKLVEDLEQIADAARHMQQLTSGRQNGSRYKPFLLGFAGALTAGVAGYVLYILFN</sequence>
<dbReference type="UniPathway" id="UPA00232"/>
<evidence type="ECO:0000256" key="4">
    <source>
        <dbReference type="ARBA" id="ARBA00022519"/>
    </source>
</evidence>
<keyword evidence="12 13" id="KW-0472">Membrane</keyword>
<keyword evidence="7 13" id="KW-0812">Transmembrane</keyword>
<proteinExistence type="inferred from homology"/>
<comment type="pathway">
    <text evidence="1">Cofactor biosynthesis; ubiquinone biosynthesis [regulation].</text>
</comment>
<dbReference type="RefSeq" id="WP_139938879.1">
    <property type="nucleotide sequence ID" value="NZ_JBHSYP010000003.1"/>
</dbReference>
<accession>A0A501PM37</accession>
<comment type="similarity">
    <text evidence="2">Belongs to the protein kinase superfamily. ADCK protein kinase family.</text>
</comment>
<dbReference type="InterPro" id="IPR050154">
    <property type="entry name" value="UbiB_kinase"/>
</dbReference>
<evidence type="ECO:0000256" key="1">
    <source>
        <dbReference type="ARBA" id="ARBA00005020"/>
    </source>
</evidence>
<protein>
    <submittedName>
        <fullName evidence="15">2-polyprenylphenol 6-hydroxylase</fullName>
    </submittedName>
</protein>
<evidence type="ECO:0000313" key="15">
    <source>
        <dbReference type="EMBL" id="TPD61493.1"/>
    </source>
</evidence>
<comment type="caution">
    <text evidence="15">The sequence shown here is derived from an EMBL/GenBank/DDBJ whole genome shotgun (WGS) entry which is preliminary data.</text>
</comment>